<gene>
    <name evidence="1" type="ORF">QFC20_006133</name>
</gene>
<evidence type="ECO:0000313" key="1">
    <source>
        <dbReference type="EMBL" id="KAJ9097787.1"/>
    </source>
</evidence>
<name>A0ACC2VGU8_9TREE</name>
<evidence type="ECO:0000313" key="2">
    <source>
        <dbReference type="Proteomes" id="UP001230649"/>
    </source>
</evidence>
<keyword evidence="2" id="KW-1185">Reference proteome</keyword>
<dbReference type="Proteomes" id="UP001230649">
    <property type="component" value="Unassembled WGS sequence"/>
</dbReference>
<comment type="caution">
    <text evidence="1">The sequence shown here is derived from an EMBL/GenBank/DDBJ whole genome shotgun (WGS) entry which is preliminary data.</text>
</comment>
<proteinExistence type="predicted"/>
<dbReference type="EMBL" id="JASBWS010000100">
    <property type="protein sequence ID" value="KAJ9097787.1"/>
    <property type="molecule type" value="Genomic_DNA"/>
</dbReference>
<sequence length="292" mass="31744">MFKAWRSASSVQPSNTTPFASSTPAVSSPTTSSSYRGYAHWNSVFESRQDAEDIGLAGVVRGLAGEGEDEFGAVGRGRGRRVEEKVWLHCVVGAKAEERPTDAPETANETDPAPNRRGFDSLLDAGFTPTEIAAMRREFYLSRGQEVPDEFIATGGGGAGDGYEEHVRALEEQWIEGDLNNETAETVNEGLYSSIFHGILIGFLFPLLPWFFFRELPSPNFFDPLEGPDAPLSPEDESESRHSEGGERAPAEPSPNRESPAEPTNAASMFGLRGLPGGDWRTGVVFGQRTQD</sequence>
<reference evidence="1" key="1">
    <citation type="submission" date="2023-04" db="EMBL/GenBank/DDBJ databases">
        <title>Draft Genome sequencing of Naganishia species isolated from polar environments using Oxford Nanopore Technology.</title>
        <authorList>
            <person name="Leo P."/>
            <person name="Venkateswaran K."/>
        </authorList>
    </citation>
    <scope>NUCLEOTIDE SEQUENCE</scope>
    <source>
        <strain evidence="1">MNA-CCFEE 5262</strain>
    </source>
</reference>
<organism evidence="1 2">
    <name type="scientific">Naganishia adeliensis</name>
    <dbReference type="NCBI Taxonomy" id="92952"/>
    <lineage>
        <taxon>Eukaryota</taxon>
        <taxon>Fungi</taxon>
        <taxon>Dikarya</taxon>
        <taxon>Basidiomycota</taxon>
        <taxon>Agaricomycotina</taxon>
        <taxon>Tremellomycetes</taxon>
        <taxon>Filobasidiales</taxon>
        <taxon>Filobasidiaceae</taxon>
        <taxon>Naganishia</taxon>
    </lineage>
</organism>
<accession>A0ACC2VGU8</accession>
<protein>
    <submittedName>
        <fullName evidence="1">Uncharacterized protein</fullName>
    </submittedName>
</protein>